<name>A0A913ZRV4_PATMI</name>
<evidence type="ECO:0000256" key="5">
    <source>
        <dbReference type="ARBA" id="ARBA00022723"/>
    </source>
</evidence>
<evidence type="ECO:0000256" key="11">
    <source>
        <dbReference type="ARBA" id="ARBA00023134"/>
    </source>
</evidence>
<comment type="similarity">
    <text evidence="2">Belongs to the small GTPase superfamily. Rab family.</text>
</comment>
<comment type="catalytic activity">
    <reaction evidence="16">
        <text>GTP + H2O = GDP + phosphate + H(+)</text>
        <dbReference type="Rhea" id="RHEA:19669"/>
        <dbReference type="ChEBI" id="CHEBI:15377"/>
        <dbReference type="ChEBI" id="CHEBI:15378"/>
        <dbReference type="ChEBI" id="CHEBI:37565"/>
        <dbReference type="ChEBI" id="CHEBI:43474"/>
        <dbReference type="ChEBI" id="CHEBI:58189"/>
        <dbReference type="EC" id="3.6.5.2"/>
    </reaction>
    <physiologicalReaction direction="left-to-right" evidence="16">
        <dbReference type="Rhea" id="RHEA:19670"/>
    </physiologicalReaction>
</comment>
<keyword evidence="5" id="KW-0479">Metal-binding</keyword>
<dbReference type="FunFam" id="3.40.50.300:FF:000707">
    <property type="entry name" value="RAB36, member RAS oncogene family"/>
    <property type="match status" value="1"/>
</dbReference>
<dbReference type="SMART" id="SM00175">
    <property type="entry name" value="RAB"/>
    <property type="match status" value="1"/>
</dbReference>
<dbReference type="PANTHER" id="PTHR47977">
    <property type="entry name" value="RAS-RELATED PROTEIN RAB"/>
    <property type="match status" value="1"/>
</dbReference>
<evidence type="ECO:0000256" key="1">
    <source>
        <dbReference type="ARBA" id="ARBA00001946"/>
    </source>
</evidence>
<keyword evidence="7" id="KW-0378">Hydrolase</keyword>
<comment type="subcellular location">
    <subcellularLocation>
        <location evidence="15">Golgi apparatus membrane</location>
        <topology evidence="15">Lipid-anchor</topology>
    </subcellularLocation>
</comment>
<keyword evidence="10" id="KW-0333">Golgi apparatus</keyword>
<dbReference type="NCBIfam" id="TIGR00231">
    <property type="entry name" value="small_GTP"/>
    <property type="match status" value="1"/>
</dbReference>
<dbReference type="SUPFAM" id="SSF52540">
    <property type="entry name" value="P-loop containing nucleoside triphosphate hydrolases"/>
    <property type="match status" value="1"/>
</dbReference>
<evidence type="ECO:0000256" key="13">
    <source>
        <dbReference type="ARBA" id="ARBA00023288"/>
    </source>
</evidence>
<dbReference type="InterPro" id="IPR050227">
    <property type="entry name" value="Rab"/>
</dbReference>
<organism evidence="20 21">
    <name type="scientific">Patiria miniata</name>
    <name type="common">Bat star</name>
    <name type="synonym">Asterina miniata</name>
    <dbReference type="NCBI Taxonomy" id="46514"/>
    <lineage>
        <taxon>Eukaryota</taxon>
        <taxon>Metazoa</taxon>
        <taxon>Echinodermata</taxon>
        <taxon>Eleutherozoa</taxon>
        <taxon>Asterozoa</taxon>
        <taxon>Asteroidea</taxon>
        <taxon>Valvatacea</taxon>
        <taxon>Valvatida</taxon>
        <taxon>Asterinidae</taxon>
        <taxon>Patiria</taxon>
    </lineage>
</organism>
<dbReference type="Pfam" id="PF00071">
    <property type="entry name" value="Ras"/>
    <property type="match status" value="1"/>
</dbReference>
<comment type="function">
    <text evidence="17">The small GTPases Rab are key regulators of intracellular membrane trafficking, from the formation of transport vesicles to their fusion with membranes. Rabs cycle between an inactive GDP-bound form and an active GTP-bound form that is able to recruit to membranes different sets of downstream effectors directly responsible for vesicle formation, movement, tethering and fusion.</text>
</comment>
<comment type="cofactor">
    <cofactor evidence="1">
        <name>Mg(2+)</name>
        <dbReference type="ChEBI" id="CHEBI:18420"/>
    </cofactor>
</comment>
<dbReference type="InterPro" id="IPR027417">
    <property type="entry name" value="P-loop_NTPase"/>
</dbReference>
<dbReference type="OMA" id="FKCIAAA"/>
<feature type="compositionally biased region" description="Polar residues" evidence="19">
    <location>
        <begin position="14"/>
        <end position="24"/>
    </location>
</feature>
<keyword evidence="4" id="KW-0813">Transport</keyword>
<dbReference type="InterPro" id="IPR001806">
    <property type="entry name" value="Small_GTPase"/>
</dbReference>
<evidence type="ECO:0000256" key="2">
    <source>
        <dbReference type="ARBA" id="ARBA00006270"/>
    </source>
</evidence>
<evidence type="ECO:0000256" key="3">
    <source>
        <dbReference type="ARBA" id="ARBA00011984"/>
    </source>
</evidence>
<evidence type="ECO:0000256" key="12">
    <source>
        <dbReference type="ARBA" id="ARBA00023136"/>
    </source>
</evidence>
<dbReference type="AlphaFoldDB" id="A0A913ZRV4"/>
<keyword evidence="6" id="KW-0547">Nucleotide-binding</keyword>
<evidence type="ECO:0000256" key="17">
    <source>
        <dbReference type="ARBA" id="ARBA00058763"/>
    </source>
</evidence>
<dbReference type="SMART" id="SM00176">
    <property type="entry name" value="RAN"/>
    <property type="match status" value="1"/>
</dbReference>
<feature type="compositionally biased region" description="Basic residues" evidence="19">
    <location>
        <begin position="1"/>
        <end position="11"/>
    </location>
</feature>
<evidence type="ECO:0000313" key="20">
    <source>
        <dbReference type="EnsemblMetazoa" id="XP_038053811.1"/>
    </source>
</evidence>
<dbReference type="SMART" id="SM00174">
    <property type="entry name" value="RHO"/>
    <property type="match status" value="1"/>
</dbReference>
<evidence type="ECO:0000256" key="18">
    <source>
        <dbReference type="ARBA" id="ARBA00067830"/>
    </source>
</evidence>
<protein>
    <recommendedName>
        <fullName evidence="18">Ras-related protein Rab-36</fullName>
        <ecNumber evidence="3">3.6.5.2</ecNumber>
    </recommendedName>
</protein>
<dbReference type="InterPro" id="IPR005225">
    <property type="entry name" value="Small_GTP-bd"/>
</dbReference>
<evidence type="ECO:0000256" key="7">
    <source>
        <dbReference type="ARBA" id="ARBA00022801"/>
    </source>
</evidence>
<keyword evidence="21" id="KW-1185">Reference proteome</keyword>
<dbReference type="RefSeq" id="XP_038053811.1">
    <property type="nucleotide sequence ID" value="XM_038197883.1"/>
</dbReference>
<dbReference type="GO" id="GO:0005525">
    <property type="term" value="F:GTP binding"/>
    <property type="evidence" value="ECO:0007669"/>
    <property type="project" value="UniProtKB-KW"/>
</dbReference>
<dbReference type="GO" id="GO:0046872">
    <property type="term" value="F:metal ion binding"/>
    <property type="evidence" value="ECO:0007669"/>
    <property type="project" value="UniProtKB-KW"/>
</dbReference>
<dbReference type="EnsemblMetazoa" id="XM_038197883.1">
    <property type="protein sequence ID" value="XP_038053811.1"/>
    <property type="gene ID" value="LOC119726255"/>
</dbReference>
<evidence type="ECO:0000256" key="8">
    <source>
        <dbReference type="ARBA" id="ARBA00022842"/>
    </source>
</evidence>
<dbReference type="Gene3D" id="3.40.50.300">
    <property type="entry name" value="P-loop containing nucleotide triphosphate hydrolases"/>
    <property type="match status" value="1"/>
</dbReference>
<keyword evidence="11" id="KW-0342">GTP-binding</keyword>
<dbReference type="GO" id="GO:0015031">
    <property type="term" value="P:protein transport"/>
    <property type="evidence" value="ECO:0007669"/>
    <property type="project" value="UniProtKB-KW"/>
</dbReference>
<keyword evidence="12" id="KW-0472">Membrane</keyword>
<dbReference type="PROSITE" id="PS51420">
    <property type="entry name" value="RHO"/>
    <property type="match status" value="1"/>
</dbReference>
<evidence type="ECO:0000256" key="19">
    <source>
        <dbReference type="SAM" id="MobiDB-lite"/>
    </source>
</evidence>
<dbReference type="SMART" id="SM00173">
    <property type="entry name" value="RAS"/>
    <property type="match status" value="1"/>
</dbReference>
<dbReference type="EC" id="3.6.5.2" evidence="3"/>
<keyword evidence="8" id="KW-0460">Magnesium</keyword>
<sequence length="260" mass="29512">MTDAKRARKDRTIRQFTPPLNESPYSERDFSPTVRNACLANKTGTVGLKVSKMIVVGDVSVGKTSLVQRFCHECFDRDYKATIGVDFEVERFDILSVPFNLQIWDTAGQERFRCIAAAYYRGAHVVVIVFDMMDPYSLESVTRWHEEALRENNGQVHLFLVGTKKDLCTKQQYVEAEERGFKMAQQIKAEYWVLSSLTGENVNDFFFRVACITFNEAVSREVQDMELKSKKISVSSGSNLIKLNKPGDLDATLNDGKCSC</sequence>
<dbReference type="PROSITE" id="PS51421">
    <property type="entry name" value="RAS"/>
    <property type="match status" value="1"/>
</dbReference>
<dbReference type="Proteomes" id="UP000887568">
    <property type="component" value="Unplaced"/>
</dbReference>
<reference evidence="20" key="1">
    <citation type="submission" date="2022-11" db="UniProtKB">
        <authorList>
            <consortium name="EnsemblMetazoa"/>
        </authorList>
    </citation>
    <scope>IDENTIFICATION</scope>
</reference>
<dbReference type="PRINTS" id="PR00449">
    <property type="entry name" value="RASTRNSFRMNG"/>
</dbReference>
<evidence type="ECO:0000256" key="9">
    <source>
        <dbReference type="ARBA" id="ARBA00022927"/>
    </source>
</evidence>
<evidence type="ECO:0000256" key="10">
    <source>
        <dbReference type="ARBA" id="ARBA00023034"/>
    </source>
</evidence>
<keyword evidence="9" id="KW-0653">Protein transport</keyword>
<keyword evidence="14" id="KW-0636">Prenylation</keyword>
<dbReference type="GeneID" id="119726255"/>
<feature type="region of interest" description="Disordered" evidence="19">
    <location>
        <begin position="1"/>
        <end position="27"/>
    </location>
</feature>
<proteinExistence type="inferred from homology"/>
<keyword evidence="13" id="KW-0449">Lipoprotein</keyword>
<evidence type="ECO:0000256" key="6">
    <source>
        <dbReference type="ARBA" id="ARBA00022741"/>
    </source>
</evidence>
<accession>A0A913ZRV4</accession>
<dbReference type="GO" id="GO:0003925">
    <property type="term" value="F:G protein activity"/>
    <property type="evidence" value="ECO:0007669"/>
    <property type="project" value="UniProtKB-EC"/>
</dbReference>
<dbReference type="OrthoDB" id="413584at2759"/>
<evidence type="ECO:0000256" key="16">
    <source>
        <dbReference type="ARBA" id="ARBA00047660"/>
    </source>
</evidence>
<evidence type="ECO:0000256" key="15">
    <source>
        <dbReference type="ARBA" id="ARBA00037794"/>
    </source>
</evidence>
<evidence type="ECO:0000256" key="4">
    <source>
        <dbReference type="ARBA" id="ARBA00022448"/>
    </source>
</evidence>
<evidence type="ECO:0000313" key="21">
    <source>
        <dbReference type="Proteomes" id="UP000887568"/>
    </source>
</evidence>
<evidence type="ECO:0000256" key="14">
    <source>
        <dbReference type="ARBA" id="ARBA00023289"/>
    </source>
</evidence>
<dbReference type="PROSITE" id="PS51419">
    <property type="entry name" value="RAB"/>
    <property type="match status" value="1"/>
</dbReference>
<dbReference type="GO" id="GO:0000139">
    <property type="term" value="C:Golgi membrane"/>
    <property type="evidence" value="ECO:0007669"/>
    <property type="project" value="UniProtKB-SubCell"/>
</dbReference>